<dbReference type="EMBL" id="LMTR01000032">
    <property type="protein sequence ID" value="KWT70343.1"/>
    <property type="molecule type" value="Genomic_DNA"/>
</dbReference>
<dbReference type="PATRIC" id="fig|121290.4.peg.898"/>
<dbReference type="AlphaFoldDB" id="A0A109BK78"/>
<comment type="caution">
    <text evidence="1">The sequence shown here is derived from an EMBL/GenBank/DDBJ whole genome shotgun (WGS) entry which is preliminary data.</text>
</comment>
<reference evidence="1 2" key="1">
    <citation type="submission" date="2015-10" db="EMBL/GenBank/DDBJ databases">
        <title>Transcriptomic analysis of a linuron degrading triple-species bacterial consortium.</title>
        <authorList>
            <person name="Albers P."/>
        </authorList>
    </citation>
    <scope>NUCLEOTIDE SEQUENCE [LARGE SCALE GENOMIC DNA]</scope>
    <source>
        <strain evidence="1 2">WDL6</strain>
    </source>
</reference>
<proteinExistence type="predicted"/>
<gene>
    <name evidence="1" type="ORF">APY04_1020</name>
</gene>
<organism evidence="1 2">
    <name type="scientific">Hyphomicrobium sulfonivorans</name>
    <dbReference type="NCBI Taxonomy" id="121290"/>
    <lineage>
        <taxon>Bacteria</taxon>
        <taxon>Pseudomonadati</taxon>
        <taxon>Pseudomonadota</taxon>
        <taxon>Alphaproteobacteria</taxon>
        <taxon>Hyphomicrobiales</taxon>
        <taxon>Hyphomicrobiaceae</taxon>
        <taxon>Hyphomicrobium</taxon>
    </lineage>
</organism>
<evidence type="ECO:0000313" key="1">
    <source>
        <dbReference type="EMBL" id="KWT70343.1"/>
    </source>
</evidence>
<dbReference type="STRING" id="121290.APY04_1020"/>
<dbReference type="OrthoDB" id="7933357at2"/>
<keyword evidence="2" id="KW-1185">Reference proteome</keyword>
<evidence type="ECO:0000313" key="2">
    <source>
        <dbReference type="Proteomes" id="UP000059074"/>
    </source>
</evidence>
<sequence length="64" mass="6913">MQRIAAWRAAPDSAVACPVCDAQGLTVLDRSARPHAEWYVLVCNACGLEHTLHIPMAPPATPFD</sequence>
<protein>
    <submittedName>
        <fullName evidence="1">Uncharacterized protein</fullName>
    </submittedName>
</protein>
<dbReference type="RefSeq" id="WP_068460351.1">
    <property type="nucleotide sequence ID" value="NZ_LMTR01000032.1"/>
</dbReference>
<name>A0A109BK78_HYPSL</name>
<dbReference type="Proteomes" id="UP000059074">
    <property type="component" value="Unassembled WGS sequence"/>
</dbReference>
<accession>A0A109BK78</accession>